<evidence type="ECO:0000256" key="1">
    <source>
        <dbReference type="SAM" id="Phobius"/>
    </source>
</evidence>
<dbReference type="AlphaFoldDB" id="A0A8X8C4Z0"/>
<dbReference type="EMBL" id="JAAWWB010000036">
    <property type="protein sequence ID" value="KAG6739839.1"/>
    <property type="molecule type" value="Genomic_DNA"/>
</dbReference>
<proteinExistence type="predicted"/>
<accession>A0A8X8C4Z0</accession>
<evidence type="ECO:0000313" key="2">
    <source>
        <dbReference type="EMBL" id="KAG6739839.1"/>
    </source>
</evidence>
<sequence length="124" mass="15051">MCKTMQISRYLSNPRYQYVMNKLKVILFPFLHNVMRAQLLKYQLSFIQFPSITLRFDFSSSRDIEREQLRRWVLSSLTSLQFMILMHRIYTFSIDGVWYLPSPGWLHSGHRWEVSFKLHAYSYS</sequence>
<gene>
    <name evidence="2" type="ORF">POTOM_057454</name>
</gene>
<keyword evidence="1" id="KW-1133">Transmembrane helix</keyword>
<evidence type="ECO:0000313" key="3">
    <source>
        <dbReference type="Proteomes" id="UP000886885"/>
    </source>
</evidence>
<name>A0A8X8C4Z0_POPTO</name>
<keyword evidence="3" id="KW-1185">Reference proteome</keyword>
<reference evidence="2" key="1">
    <citation type="journal article" date="2020" name="bioRxiv">
        <title>Hybrid origin of Populus tomentosa Carr. identified through genome sequencing and phylogenomic analysis.</title>
        <authorList>
            <person name="An X."/>
            <person name="Gao K."/>
            <person name="Chen Z."/>
            <person name="Li J."/>
            <person name="Yang X."/>
            <person name="Yang X."/>
            <person name="Zhou J."/>
            <person name="Guo T."/>
            <person name="Zhao T."/>
            <person name="Huang S."/>
            <person name="Miao D."/>
            <person name="Khan W.U."/>
            <person name="Rao P."/>
            <person name="Ye M."/>
            <person name="Lei B."/>
            <person name="Liao W."/>
            <person name="Wang J."/>
            <person name="Ji L."/>
            <person name="Li Y."/>
            <person name="Guo B."/>
            <person name="Mustafa N.S."/>
            <person name="Li S."/>
            <person name="Yun Q."/>
            <person name="Keller S.R."/>
            <person name="Mao J."/>
            <person name="Zhang R."/>
            <person name="Strauss S.H."/>
        </authorList>
    </citation>
    <scope>NUCLEOTIDE SEQUENCE</scope>
    <source>
        <strain evidence="2">GM15</strain>
        <tissue evidence="2">Leaf</tissue>
    </source>
</reference>
<protein>
    <submittedName>
        <fullName evidence="2">Uncharacterized protein</fullName>
    </submittedName>
</protein>
<comment type="caution">
    <text evidence="2">The sequence shown here is derived from an EMBL/GenBank/DDBJ whole genome shotgun (WGS) entry which is preliminary data.</text>
</comment>
<feature type="transmembrane region" description="Helical" evidence="1">
    <location>
        <begin position="72"/>
        <end position="90"/>
    </location>
</feature>
<organism evidence="2 3">
    <name type="scientific">Populus tomentosa</name>
    <name type="common">Chinese white poplar</name>
    <dbReference type="NCBI Taxonomy" id="118781"/>
    <lineage>
        <taxon>Eukaryota</taxon>
        <taxon>Viridiplantae</taxon>
        <taxon>Streptophyta</taxon>
        <taxon>Embryophyta</taxon>
        <taxon>Tracheophyta</taxon>
        <taxon>Spermatophyta</taxon>
        <taxon>Magnoliopsida</taxon>
        <taxon>eudicotyledons</taxon>
        <taxon>Gunneridae</taxon>
        <taxon>Pentapetalae</taxon>
        <taxon>rosids</taxon>
        <taxon>fabids</taxon>
        <taxon>Malpighiales</taxon>
        <taxon>Salicaceae</taxon>
        <taxon>Saliceae</taxon>
        <taxon>Populus</taxon>
    </lineage>
</organism>
<keyword evidence="1" id="KW-0812">Transmembrane</keyword>
<dbReference type="Proteomes" id="UP000886885">
    <property type="component" value="Chromosome 18D"/>
</dbReference>
<keyword evidence="1" id="KW-0472">Membrane</keyword>